<dbReference type="SUPFAM" id="SSF54909">
    <property type="entry name" value="Dimeric alpha+beta barrel"/>
    <property type="match status" value="1"/>
</dbReference>
<dbReference type="Pfam" id="PF03992">
    <property type="entry name" value="ABM"/>
    <property type="match status" value="1"/>
</dbReference>
<evidence type="ECO:0000259" key="1">
    <source>
        <dbReference type="PROSITE" id="PS51725"/>
    </source>
</evidence>
<reference evidence="3" key="1">
    <citation type="submission" date="2018-12" db="EMBL/GenBank/DDBJ databases">
        <title>Tengunoibacter tsumagoiensis gen. nov., sp. nov., Dictyobacter kobayashii sp. nov., D. alpinus sp. nov., and D. joshuensis sp. nov. and description of Dictyobacteraceae fam. nov. within the order Ktedonobacterales isolated from Tengu-no-mugimeshi.</title>
        <authorList>
            <person name="Wang C.M."/>
            <person name="Zheng Y."/>
            <person name="Sakai Y."/>
            <person name="Toyoda A."/>
            <person name="Minakuchi Y."/>
            <person name="Abe K."/>
            <person name="Yokota A."/>
            <person name="Yabe S."/>
        </authorList>
    </citation>
    <scope>NUCLEOTIDE SEQUENCE [LARGE SCALE GENOMIC DNA]</scope>
    <source>
        <strain evidence="3">Uno11</strain>
    </source>
</reference>
<dbReference type="InterPro" id="IPR007138">
    <property type="entry name" value="ABM_dom"/>
</dbReference>
<gene>
    <name evidence="2" type="ORF">KDK_25460</name>
</gene>
<evidence type="ECO:0000313" key="3">
    <source>
        <dbReference type="Proteomes" id="UP000287188"/>
    </source>
</evidence>
<comment type="caution">
    <text evidence="2">The sequence shown here is derived from an EMBL/GenBank/DDBJ whole genome shotgun (WGS) entry which is preliminary data.</text>
</comment>
<evidence type="ECO:0000313" key="2">
    <source>
        <dbReference type="EMBL" id="GCE18746.1"/>
    </source>
</evidence>
<dbReference type="InterPro" id="IPR011008">
    <property type="entry name" value="Dimeric_a/b-barrel"/>
</dbReference>
<name>A0A402AI19_9CHLR</name>
<organism evidence="2 3">
    <name type="scientific">Dictyobacter kobayashii</name>
    <dbReference type="NCBI Taxonomy" id="2014872"/>
    <lineage>
        <taxon>Bacteria</taxon>
        <taxon>Bacillati</taxon>
        <taxon>Chloroflexota</taxon>
        <taxon>Ktedonobacteria</taxon>
        <taxon>Ktedonobacterales</taxon>
        <taxon>Dictyobacteraceae</taxon>
        <taxon>Dictyobacter</taxon>
    </lineage>
</organism>
<dbReference type="EMBL" id="BIFS01000001">
    <property type="protein sequence ID" value="GCE18746.1"/>
    <property type="molecule type" value="Genomic_DNA"/>
</dbReference>
<dbReference type="Proteomes" id="UP000287188">
    <property type="component" value="Unassembled WGS sequence"/>
</dbReference>
<proteinExistence type="predicted"/>
<dbReference type="Gene3D" id="3.30.70.100">
    <property type="match status" value="1"/>
</dbReference>
<sequence length="98" mass="11320">MFIATNRLELPVEQQQKMMIEAFRKSVPALHQFEGFQSFEILVSEDRSHMLAISHWANRAAYDAYIKSDTFRKHHGGSSSEEMQPHANITYYSGELLS</sequence>
<feature type="domain" description="ABM" evidence="1">
    <location>
        <begin position="2"/>
        <end position="92"/>
    </location>
</feature>
<dbReference type="AlphaFoldDB" id="A0A402AI19"/>
<dbReference type="PROSITE" id="PS51725">
    <property type="entry name" value="ABM"/>
    <property type="match status" value="1"/>
</dbReference>
<protein>
    <recommendedName>
        <fullName evidence="1">ABM domain-containing protein</fullName>
    </recommendedName>
</protein>
<accession>A0A402AI19</accession>
<keyword evidence="3" id="KW-1185">Reference proteome</keyword>